<sequence>MGSDFFQSSHRYIEKLLQDATDGKMAAYGSMISLIIYSSVVLYMIVRGYQIMAGKGQRPVEDLGYDAVKMAIICTFVNNADGYLDMCIEAINGLKQGFSGSNDIWSLLDQIWGSAQKIASTLMELDPSSYVKMDGGLGALFTFIGVAVALLITTFVFMSAEIGLLLLTTTAPIFIFCLMFGFLRQMFNNWLQSVFSSILTILFSTLALSAAITYLTKILDKMSALATESNLMTLGLMAGLAGAFCGLVVLISAKIATQLAGVGVEGAVQGAMAMGVMGGAFAASKTLSGATELAKNTGLGAYEGGKGKNWNDRESSGVAAAAAYGSGRIGRAAIQKVISKNNSSSGDIPTSKTA</sequence>
<dbReference type="GO" id="GO:0030255">
    <property type="term" value="P:protein secretion by the type IV secretion system"/>
    <property type="evidence" value="ECO:0007669"/>
    <property type="project" value="InterPro"/>
</dbReference>
<evidence type="ECO:0000256" key="4">
    <source>
        <dbReference type="ARBA" id="ARBA00023136"/>
    </source>
</evidence>
<feature type="transmembrane region" description="Helical" evidence="5">
    <location>
        <begin position="137"/>
        <end position="158"/>
    </location>
</feature>
<gene>
    <name evidence="6" type="ORF">DS528_22110</name>
</gene>
<proteinExistence type="predicted"/>
<evidence type="ECO:0000256" key="2">
    <source>
        <dbReference type="ARBA" id="ARBA00022692"/>
    </source>
</evidence>
<accession>A0A5W7EQ59</accession>
<dbReference type="InterPro" id="IPR007688">
    <property type="entry name" value="Conjugal_tfr_TrbL/VirB6"/>
</dbReference>
<evidence type="ECO:0000313" key="6">
    <source>
        <dbReference type="EMBL" id="EBX7357608.1"/>
    </source>
</evidence>
<dbReference type="EMBL" id="AAHMCG010000029">
    <property type="protein sequence ID" value="EBX7357608.1"/>
    <property type="molecule type" value="Genomic_DNA"/>
</dbReference>
<organism evidence="6">
    <name type="scientific">Salmonella enterica subsp. enterica serovar Chester</name>
    <dbReference type="NCBI Taxonomy" id="149386"/>
    <lineage>
        <taxon>Bacteria</taxon>
        <taxon>Pseudomonadati</taxon>
        <taxon>Pseudomonadota</taxon>
        <taxon>Gammaproteobacteria</taxon>
        <taxon>Enterobacterales</taxon>
        <taxon>Enterobacteriaceae</taxon>
        <taxon>Salmonella</taxon>
    </lineage>
</organism>
<keyword evidence="3 5" id="KW-1133">Transmembrane helix</keyword>
<dbReference type="Pfam" id="PF04610">
    <property type="entry name" value="TrbL"/>
    <property type="match status" value="1"/>
</dbReference>
<feature type="transmembrane region" description="Helical" evidence="5">
    <location>
        <begin position="25"/>
        <end position="46"/>
    </location>
</feature>
<comment type="subcellular location">
    <subcellularLocation>
        <location evidence="1">Membrane</location>
        <topology evidence="1">Multi-pass membrane protein</topology>
    </subcellularLocation>
</comment>
<evidence type="ECO:0000256" key="1">
    <source>
        <dbReference type="ARBA" id="ARBA00004141"/>
    </source>
</evidence>
<feature type="transmembrane region" description="Helical" evidence="5">
    <location>
        <begin position="195"/>
        <end position="219"/>
    </location>
</feature>
<keyword evidence="2 5" id="KW-0812">Transmembrane</keyword>
<reference evidence="6" key="1">
    <citation type="submission" date="2018-07" db="EMBL/GenBank/DDBJ databases">
        <authorList>
            <person name="Ashton P.M."/>
            <person name="Dallman T."/>
            <person name="Nair S."/>
            <person name="De Pinna E."/>
            <person name="Peters T."/>
            <person name="Grant K."/>
        </authorList>
    </citation>
    <scope>NUCLEOTIDE SEQUENCE</scope>
    <source>
        <strain evidence="6">563015</strain>
    </source>
</reference>
<feature type="transmembrane region" description="Helical" evidence="5">
    <location>
        <begin position="231"/>
        <end position="251"/>
    </location>
</feature>
<evidence type="ECO:0000256" key="3">
    <source>
        <dbReference type="ARBA" id="ARBA00022989"/>
    </source>
</evidence>
<dbReference type="AlphaFoldDB" id="A0A5W7EQ59"/>
<evidence type="ECO:0000256" key="5">
    <source>
        <dbReference type="SAM" id="Phobius"/>
    </source>
</evidence>
<keyword evidence="4 5" id="KW-0472">Membrane</keyword>
<feature type="transmembrane region" description="Helical" evidence="5">
    <location>
        <begin position="164"/>
        <end position="183"/>
    </location>
</feature>
<comment type="caution">
    <text evidence="6">The sequence shown here is derived from an EMBL/GenBank/DDBJ whole genome shotgun (WGS) entry which is preliminary data.</text>
</comment>
<name>A0A5W7EQ59_SALET</name>
<protein>
    <submittedName>
        <fullName evidence="6">Conjugal transfer protein TrbL</fullName>
    </submittedName>
</protein>
<dbReference type="GO" id="GO:0016020">
    <property type="term" value="C:membrane"/>
    <property type="evidence" value="ECO:0007669"/>
    <property type="project" value="UniProtKB-SubCell"/>
</dbReference>